<comment type="caution">
    <text evidence="7">The sequence shown here is derived from an EMBL/GenBank/DDBJ whole genome shotgun (WGS) entry which is preliminary data.</text>
</comment>
<dbReference type="EMBL" id="BNCK01000007">
    <property type="protein sequence ID" value="GHG00148.1"/>
    <property type="molecule type" value="Genomic_DNA"/>
</dbReference>
<keyword evidence="2" id="KW-0863">Zinc-finger</keyword>
<dbReference type="Proteomes" id="UP000623842">
    <property type="component" value="Unassembled WGS sequence"/>
</dbReference>
<evidence type="ECO:0000259" key="6">
    <source>
        <dbReference type="Pfam" id="PF21173"/>
    </source>
</evidence>
<evidence type="ECO:0000259" key="5">
    <source>
        <dbReference type="Pfam" id="PF01258"/>
    </source>
</evidence>
<feature type="domain" description="DnaK suppressor protein-like N-terminal" evidence="6">
    <location>
        <begin position="8"/>
        <end position="70"/>
    </location>
</feature>
<sequence>MTTDQLSTLLKDKQTELSQRITAIEADFKKGRSADFSEQTTECENDEVLDGIHHEAKRELSLVTQAIKRIEDGNYGICQQCDEQINPDRLEALPYTTTCIDCAK</sequence>
<proteinExistence type="predicted"/>
<accession>A0A919EMS5</accession>
<dbReference type="SUPFAM" id="SSF57716">
    <property type="entry name" value="Glucocorticoid receptor-like (DNA-binding domain)"/>
    <property type="match status" value="1"/>
</dbReference>
<keyword evidence="7" id="KW-0808">Transferase</keyword>
<evidence type="ECO:0000256" key="3">
    <source>
        <dbReference type="ARBA" id="ARBA00022833"/>
    </source>
</evidence>
<evidence type="ECO:0000256" key="4">
    <source>
        <dbReference type="PROSITE-ProRule" id="PRU00510"/>
    </source>
</evidence>
<evidence type="ECO:0000256" key="1">
    <source>
        <dbReference type="ARBA" id="ARBA00022723"/>
    </source>
</evidence>
<dbReference type="GO" id="GO:0032259">
    <property type="term" value="P:methylation"/>
    <property type="evidence" value="ECO:0007669"/>
    <property type="project" value="UniProtKB-KW"/>
</dbReference>
<dbReference type="InterPro" id="IPR048487">
    <property type="entry name" value="DksA-like_N"/>
</dbReference>
<evidence type="ECO:0000256" key="2">
    <source>
        <dbReference type="ARBA" id="ARBA00022771"/>
    </source>
</evidence>
<feature type="zinc finger region" description="dksA C4-type" evidence="4">
    <location>
        <begin position="78"/>
        <end position="102"/>
    </location>
</feature>
<keyword evidence="8" id="KW-1185">Reference proteome</keyword>
<dbReference type="PROSITE" id="PS51128">
    <property type="entry name" value="ZF_DKSA_2"/>
    <property type="match status" value="1"/>
</dbReference>
<dbReference type="Pfam" id="PF01258">
    <property type="entry name" value="zf-dskA_traR"/>
    <property type="match status" value="1"/>
</dbReference>
<feature type="domain" description="Zinc finger DksA/TraR C4-type" evidence="5">
    <location>
        <begin position="73"/>
        <end position="103"/>
    </location>
</feature>
<keyword evidence="7" id="KW-0489">Methyltransferase</keyword>
<reference evidence="7" key="2">
    <citation type="submission" date="2020-09" db="EMBL/GenBank/DDBJ databases">
        <authorList>
            <person name="Sun Q."/>
            <person name="Kim S."/>
        </authorList>
    </citation>
    <scope>NUCLEOTIDE SEQUENCE</scope>
    <source>
        <strain evidence="7">KCTC 42731</strain>
    </source>
</reference>
<evidence type="ECO:0000313" key="8">
    <source>
        <dbReference type="Proteomes" id="UP000623842"/>
    </source>
</evidence>
<dbReference type="Gene3D" id="1.20.120.910">
    <property type="entry name" value="DksA, coiled-coil domain"/>
    <property type="match status" value="1"/>
</dbReference>
<dbReference type="Pfam" id="PF21173">
    <property type="entry name" value="DksA-like_N"/>
    <property type="match status" value="1"/>
</dbReference>
<reference evidence="7" key="1">
    <citation type="journal article" date="2014" name="Int. J. Syst. Evol. Microbiol.">
        <title>Complete genome sequence of Corynebacterium casei LMG S-19264T (=DSM 44701T), isolated from a smear-ripened cheese.</title>
        <authorList>
            <consortium name="US DOE Joint Genome Institute (JGI-PGF)"/>
            <person name="Walter F."/>
            <person name="Albersmeier A."/>
            <person name="Kalinowski J."/>
            <person name="Ruckert C."/>
        </authorList>
    </citation>
    <scope>NUCLEOTIDE SEQUENCE</scope>
    <source>
        <strain evidence="7">KCTC 42731</strain>
    </source>
</reference>
<evidence type="ECO:0000313" key="7">
    <source>
        <dbReference type="EMBL" id="GHG00148.1"/>
    </source>
</evidence>
<protein>
    <submittedName>
        <fullName evidence="7">Dimethylmenaquinone methyltransferase</fullName>
    </submittedName>
</protein>
<dbReference type="InterPro" id="IPR000962">
    <property type="entry name" value="Znf_DskA_TraR"/>
</dbReference>
<keyword evidence="1" id="KW-0479">Metal-binding</keyword>
<dbReference type="PANTHER" id="PTHR33823:SF4">
    <property type="entry name" value="GENERAL STRESS PROTEIN 16O"/>
    <property type="match status" value="1"/>
</dbReference>
<dbReference type="GO" id="GO:0008270">
    <property type="term" value="F:zinc ion binding"/>
    <property type="evidence" value="ECO:0007669"/>
    <property type="project" value="UniProtKB-KW"/>
</dbReference>
<gene>
    <name evidence="7" type="primary">dskA</name>
    <name evidence="7" type="ORF">GCM10017161_30970</name>
</gene>
<dbReference type="PANTHER" id="PTHR33823">
    <property type="entry name" value="RNA POLYMERASE-BINDING TRANSCRIPTION FACTOR DKSA-RELATED"/>
    <property type="match status" value="1"/>
</dbReference>
<organism evidence="7 8">
    <name type="scientific">Thalassotalea marina</name>
    <dbReference type="NCBI Taxonomy" id="1673741"/>
    <lineage>
        <taxon>Bacteria</taxon>
        <taxon>Pseudomonadati</taxon>
        <taxon>Pseudomonadota</taxon>
        <taxon>Gammaproteobacteria</taxon>
        <taxon>Alteromonadales</taxon>
        <taxon>Colwelliaceae</taxon>
        <taxon>Thalassotalea</taxon>
    </lineage>
</organism>
<dbReference type="RefSeq" id="WP_189772444.1">
    <property type="nucleotide sequence ID" value="NZ_BNCK01000007.1"/>
</dbReference>
<dbReference type="AlphaFoldDB" id="A0A919EMS5"/>
<keyword evidence="3" id="KW-0862">Zinc</keyword>
<name>A0A919EMS5_9GAMM</name>
<dbReference type="GO" id="GO:0008168">
    <property type="term" value="F:methyltransferase activity"/>
    <property type="evidence" value="ECO:0007669"/>
    <property type="project" value="UniProtKB-KW"/>
</dbReference>